<evidence type="ECO:0000256" key="3">
    <source>
        <dbReference type="PROSITE-ProRule" id="PRU00023"/>
    </source>
</evidence>
<feature type="compositionally biased region" description="Polar residues" evidence="4">
    <location>
        <begin position="1"/>
        <end position="10"/>
    </location>
</feature>
<dbReference type="EnsemblMetazoa" id="SMAR004426-RA">
    <property type="protein sequence ID" value="SMAR004426-PA"/>
    <property type="gene ID" value="SMAR004426"/>
</dbReference>
<feature type="repeat" description="ANK" evidence="3">
    <location>
        <begin position="424"/>
        <end position="452"/>
    </location>
</feature>
<dbReference type="InterPro" id="IPR051070">
    <property type="entry name" value="NF-kappa-B_inhibitor"/>
</dbReference>
<keyword evidence="1" id="KW-0677">Repeat</keyword>
<proteinExistence type="predicted"/>
<dbReference type="GO" id="GO:0071356">
    <property type="term" value="P:cellular response to tumor necrosis factor"/>
    <property type="evidence" value="ECO:0007669"/>
    <property type="project" value="TreeGrafter"/>
</dbReference>
<protein>
    <submittedName>
        <fullName evidence="5">Uncharacterized protein</fullName>
    </submittedName>
</protein>
<keyword evidence="2 3" id="KW-0040">ANK repeat</keyword>
<feature type="compositionally biased region" description="Low complexity" evidence="4">
    <location>
        <begin position="19"/>
        <end position="33"/>
    </location>
</feature>
<name>T1ITH7_STRMM</name>
<reference evidence="5" key="2">
    <citation type="submission" date="2015-02" db="UniProtKB">
        <authorList>
            <consortium name="EnsemblMetazoa"/>
        </authorList>
    </citation>
    <scope>IDENTIFICATION</scope>
</reference>
<evidence type="ECO:0000313" key="6">
    <source>
        <dbReference type="Proteomes" id="UP000014500"/>
    </source>
</evidence>
<dbReference type="EMBL" id="JH431485">
    <property type="status" value="NOT_ANNOTATED_CDS"/>
    <property type="molecule type" value="Genomic_DNA"/>
</dbReference>
<dbReference type="Proteomes" id="UP000014500">
    <property type="component" value="Unassembled WGS sequence"/>
</dbReference>
<evidence type="ECO:0000313" key="5">
    <source>
        <dbReference type="EnsemblMetazoa" id="SMAR004426-PA"/>
    </source>
</evidence>
<keyword evidence="6" id="KW-1185">Reference proteome</keyword>
<feature type="repeat" description="ANK" evidence="3">
    <location>
        <begin position="580"/>
        <end position="618"/>
    </location>
</feature>
<dbReference type="STRING" id="126957.T1ITH7"/>
<dbReference type="GO" id="GO:0051059">
    <property type="term" value="F:NF-kappaB binding"/>
    <property type="evidence" value="ECO:0007669"/>
    <property type="project" value="TreeGrafter"/>
</dbReference>
<evidence type="ECO:0000256" key="1">
    <source>
        <dbReference type="ARBA" id="ARBA00022737"/>
    </source>
</evidence>
<dbReference type="AlphaFoldDB" id="T1ITH7"/>
<evidence type="ECO:0000256" key="4">
    <source>
        <dbReference type="SAM" id="MobiDB-lite"/>
    </source>
</evidence>
<dbReference type="SUPFAM" id="SSF48403">
    <property type="entry name" value="Ankyrin repeat"/>
    <property type="match status" value="1"/>
</dbReference>
<feature type="region of interest" description="Disordered" evidence="4">
    <location>
        <begin position="1"/>
        <end position="33"/>
    </location>
</feature>
<feature type="compositionally biased region" description="Low complexity" evidence="4">
    <location>
        <begin position="115"/>
        <end position="131"/>
    </location>
</feature>
<dbReference type="PANTHER" id="PTHR46680:SF3">
    <property type="entry name" value="NF-KAPPA-B INHIBITOR CACTUS"/>
    <property type="match status" value="1"/>
</dbReference>
<accession>T1ITH7</accession>
<sequence>MSRTQNFTRQETPKLCHNTTTPSTATTKPSKMTQRLDLSGTVDEITQQFNRLLKIQPQPKKFITLTSENQAKNPKPQPKPEENSPTDATTPPELIARGPARSERPRSKSQPYIKPSNSPFSNSDSSLGSPPSFCDTNSYSYGGLLTVFPNQITDEDNGLSISPNRKQYMHKNGGEVQIISTNNSNYSRSPTSDYSSYESDVTTDSWCPALVSEDSNSELSSVYGLIEDHTAKGEEVDRKVYDEEIDKILLDLEKSDERESPIPICVFESGKKTRKKSDESVVGVVPPVLSNVVFTGPIVIMDGSLGYVVSSQAPVVGGCGSKFRPIKMKSEVLNGGNIKSKVTIPEFDSNTIRKSILHNYSEKDKRDCQCWASKLRDDELMLGDDDGDRRLHIAISNNEQLQSVCLINVMANLGAENLDVRNNNGETPLFIAASLRQDKLVEYLLAKGANPNESCLNNGETVLHYVSQFGKHFLSVAEVLTRSPDTKIDAFDNLGRTPLIAAIEGHGRQKKIDENQREIIDSLPAVRHLLHHGASVACQDKRSGKTAFHVTIENKCPLILELLCSGSQGINAAVNIANYSGQTPLHYAAVLNNVTESEQIEFVKLLIKAGACSKVSNRENKTAGDLVDRGRDEVKKLLSNRQRRAK</sequence>
<dbReference type="Pfam" id="PF12796">
    <property type="entry name" value="Ank_2"/>
    <property type="match status" value="2"/>
</dbReference>
<dbReference type="InterPro" id="IPR036770">
    <property type="entry name" value="Ankyrin_rpt-contain_sf"/>
</dbReference>
<feature type="region of interest" description="Disordered" evidence="4">
    <location>
        <begin position="66"/>
        <end position="131"/>
    </location>
</feature>
<dbReference type="PROSITE" id="PS50088">
    <property type="entry name" value="ANK_REPEAT"/>
    <property type="match status" value="2"/>
</dbReference>
<organism evidence="5 6">
    <name type="scientific">Strigamia maritima</name>
    <name type="common">European centipede</name>
    <name type="synonym">Geophilus maritimus</name>
    <dbReference type="NCBI Taxonomy" id="126957"/>
    <lineage>
        <taxon>Eukaryota</taxon>
        <taxon>Metazoa</taxon>
        <taxon>Ecdysozoa</taxon>
        <taxon>Arthropoda</taxon>
        <taxon>Myriapoda</taxon>
        <taxon>Chilopoda</taxon>
        <taxon>Pleurostigmophora</taxon>
        <taxon>Geophilomorpha</taxon>
        <taxon>Linotaeniidae</taxon>
        <taxon>Strigamia</taxon>
    </lineage>
</organism>
<dbReference type="OMA" id="HIVILHM"/>
<dbReference type="InterPro" id="IPR002110">
    <property type="entry name" value="Ankyrin_rpt"/>
</dbReference>
<dbReference type="HOGENOM" id="CLU_424119_0_0_1"/>
<dbReference type="GO" id="GO:0005829">
    <property type="term" value="C:cytosol"/>
    <property type="evidence" value="ECO:0007669"/>
    <property type="project" value="TreeGrafter"/>
</dbReference>
<dbReference type="PANTHER" id="PTHR46680">
    <property type="entry name" value="NF-KAPPA-B INHIBITOR ALPHA"/>
    <property type="match status" value="1"/>
</dbReference>
<dbReference type="SMART" id="SM00248">
    <property type="entry name" value="ANK"/>
    <property type="match status" value="6"/>
</dbReference>
<reference evidence="6" key="1">
    <citation type="submission" date="2011-05" db="EMBL/GenBank/DDBJ databases">
        <authorList>
            <person name="Richards S.R."/>
            <person name="Qu J."/>
            <person name="Jiang H."/>
            <person name="Jhangiani S.N."/>
            <person name="Agravi P."/>
            <person name="Goodspeed R."/>
            <person name="Gross S."/>
            <person name="Mandapat C."/>
            <person name="Jackson L."/>
            <person name="Mathew T."/>
            <person name="Pu L."/>
            <person name="Thornton R."/>
            <person name="Saada N."/>
            <person name="Wilczek-Boney K.B."/>
            <person name="Lee S."/>
            <person name="Kovar C."/>
            <person name="Wu Y."/>
            <person name="Scherer S.E."/>
            <person name="Worley K.C."/>
            <person name="Muzny D.M."/>
            <person name="Gibbs R."/>
        </authorList>
    </citation>
    <scope>NUCLEOTIDE SEQUENCE</scope>
    <source>
        <strain evidence="6">Brora</strain>
    </source>
</reference>
<dbReference type="eggNOG" id="KOG0504">
    <property type="taxonomic scope" value="Eukaryota"/>
</dbReference>
<dbReference type="PROSITE" id="PS50297">
    <property type="entry name" value="ANK_REP_REGION"/>
    <property type="match status" value="2"/>
</dbReference>
<evidence type="ECO:0000256" key="2">
    <source>
        <dbReference type="ARBA" id="ARBA00023043"/>
    </source>
</evidence>
<dbReference type="Gene3D" id="1.25.40.20">
    <property type="entry name" value="Ankyrin repeat-containing domain"/>
    <property type="match status" value="2"/>
</dbReference>